<accession>A0A2P2MXU1</accession>
<reference evidence="1" key="1">
    <citation type="submission" date="2018-02" db="EMBL/GenBank/DDBJ databases">
        <title>Rhizophora mucronata_Transcriptome.</title>
        <authorList>
            <person name="Meera S.P."/>
            <person name="Sreeshan A."/>
            <person name="Augustine A."/>
        </authorList>
    </citation>
    <scope>NUCLEOTIDE SEQUENCE</scope>
    <source>
        <tissue evidence="1">Leaf</tissue>
    </source>
</reference>
<name>A0A2P2MXU1_RHIMU</name>
<dbReference type="EMBL" id="GGEC01054567">
    <property type="protein sequence ID" value="MBX35051.1"/>
    <property type="molecule type" value="Transcribed_RNA"/>
</dbReference>
<protein>
    <submittedName>
        <fullName evidence="1">Uncharacterized protein</fullName>
    </submittedName>
</protein>
<dbReference type="AlphaFoldDB" id="A0A2P2MXU1"/>
<evidence type="ECO:0000313" key="1">
    <source>
        <dbReference type="EMBL" id="MBX35051.1"/>
    </source>
</evidence>
<proteinExistence type="predicted"/>
<sequence length="47" mass="5376">MHENSGRWILPCSRVLYPSYDINHTRDHVNDPKPIGAHLSHAEGVRV</sequence>
<organism evidence="1">
    <name type="scientific">Rhizophora mucronata</name>
    <name type="common">Asiatic mangrove</name>
    <dbReference type="NCBI Taxonomy" id="61149"/>
    <lineage>
        <taxon>Eukaryota</taxon>
        <taxon>Viridiplantae</taxon>
        <taxon>Streptophyta</taxon>
        <taxon>Embryophyta</taxon>
        <taxon>Tracheophyta</taxon>
        <taxon>Spermatophyta</taxon>
        <taxon>Magnoliopsida</taxon>
        <taxon>eudicotyledons</taxon>
        <taxon>Gunneridae</taxon>
        <taxon>Pentapetalae</taxon>
        <taxon>rosids</taxon>
        <taxon>fabids</taxon>
        <taxon>Malpighiales</taxon>
        <taxon>Rhizophoraceae</taxon>
        <taxon>Rhizophora</taxon>
    </lineage>
</organism>